<dbReference type="EMBL" id="JBHLXD010000062">
    <property type="protein sequence ID" value="MFC0210576.1"/>
    <property type="molecule type" value="Genomic_DNA"/>
</dbReference>
<dbReference type="InterPro" id="IPR014456">
    <property type="entry name" value="UCP010244_IM"/>
</dbReference>
<dbReference type="RefSeq" id="WP_261521705.1">
    <property type="nucleotide sequence ID" value="NZ_JAODNW010000020.1"/>
</dbReference>
<dbReference type="Proteomes" id="UP001589755">
    <property type="component" value="Unassembled WGS sequence"/>
</dbReference>
<protein>
    <submittedName>
        <fullName evidence="1">DUF1254 domain-containing protein</fullName>
    </submittedName>
</protein>
<keyword evidence="2" id="KW-1185">Reference proteome</keyword>
<dbReference type="PIRSF" id="PIRSF010244">
    <property type="entry name" value="UCP010244_imp"/>
    <property type="match status" value="1"/>
</dbReference>
<proteinExistence type="predicted"/>
<name>A0ABV6DD58_9HYPH</name>
<sequence length="182" mass="19482">MARFVHALALGLVGAGIVHLSILFLLPAHSVRDVWTRLSQVGEPYATLRLDAAGQDGLPAPADPFIQAAACRFDLAEGMLHLEAEGTVPFWSISIYDDNGLNVFSITDGAAADGRLDAVVLAPAQARRLHSRYAAQTDRSVLLQANVGRGIALVRVFVPDETWQGVATAFLESLRCAPLPLE</sequence>
<accession>A0ABV6DD58</accession>
<reference evidence="1 2" key="1">
    <citation type="submission" date="2024-09" db="EMBL/GenBank/DDBJ databases">
        <authorList>
            <person name="Sun Q."/>
            <person name="Mori K."/>
        </authorList>
    </citation>
    <scope>NUCLEOTIDE SEQUENCE [LARGE SCALE GENOMIC DNA]</scope>
    <source>
        <strain evidence="1 2">CCM 8543</strain>
    </source>
</reference>
<gene>
    <name evidence="1" type="ORF">ACFFJ2_19490</name>
</gene>
<evidence type="ECO:0000313" key="1">
    <source>
        <dbReference type="EMBL" id="MFC0210576.1"/>
    </source>
</evidence>
<evidence type="ECO:0000313" key="2">
    <source>
        <dbReference type="Proteomes" id="UP001589755"/>
    </source>
</evidence>
<comment type="caution">
    <text evidence="1">The sequence shown here is derived from an EMBL/GenBank/DDBJ whole genome shotgun (WGS) entry which is preliminary data.</text>
</comment>
<organism evidence="1 2">
    <name type="scientific">Chelativorans intermedius</name>
    <dbReference type="NCBI Taxonomy" id="515947"/>
    <lineage>
        <taxon>Bacteria</taxon>
        <taxon>Pseudomonadati</taxon>
        <taxon>Pseudomonadota</taxon>
        <taxon>Alphaproteobacteria</taxon>
        <taxon>Hyphomicrobiales</taxon>
        <taxon>Phyllobacteriaceae</taxon>
        <taxon>Chelativorans</taxon>
    </lineage>
</organism>